<keyword evidence="3" id="KW-1185">Reference proteome</keyword>
<feature type="transmembrane region" description="Helical" evidence="1">
    <location>
        <begin position="328"/>
        <end position="345"/>
    </location>
</feature>
<feature type="transmembrane region" description="Helical" evidence="1">
    <location>
        <begin position="85"/>
        <end position="105"/>
    </location>
</feature>
<protein>
    <submittedName>
        <fullName evidence="2">Uncharacterized protein</fullName>
    </submittedName>
</protein>
<keyword evidence="1" id="KW-0472">Membrane</keyword>
<accession>A0ABQ3I8N0</accession>
<evidence type="ECO:0000313" key="2">
    <source>
        <dbReference type="EMBL" id="GHE66624.1"/>
    </source>
</evidence>
<comment type="caution">
    <text evidence="2">The sequence shown here is derived from an EMBL/GenBank/DDBJ whole genome shotgun (WGS) entry which is preliminary data.</text>
</comment>
<keyword evidence="1" id="KW-0812">Transmembrane</keyword>
<feature type="transmembrane region" description="Helical" evidence="1">
    <location>
        <begin position="35"/>
        <end position="54"/>
    </location>
</feature>
<feature type="transmembrane region" description="Helical" evidence="1">
    <location>
        <begin position="211"/>
        <end position="233"/>
    </location>
</feature>
<feature type="transmembrane region" description="Helical" evidence="1">
    <location>
        <begin position="61"/>
        <end position="79"/>
    </location>
</feature>
<evidence type="ECO:0000313" key="3">
    <source>
        <dbReference type="Proteomes" id="UP000658258"/>
    </source>
</evidence>
<feature type="transmembrane region" description="Helical" evidence="1">
    <location>
        <begin position="284"/>
        <end position="307"/>
    </location>
</feature>
<proteinExistence type="predicted"/>
<keyword evidence="1" id="KW-1133">Transmembrane helix</keyword>
<feature type="transmembrane region" description="Helical" evidence="1">
    <location>
        <begin position="254"/>
        <end position="272"/>
    </location>
</feature>
<feature type="transmembrane region" description="Helical" evidence="1">
    <location>
        <begin position="117"/>
        <end position="135"/>
    </location>
</feature>
<dbReference type="Proteomes" id="UP000658258">
    <property type="component" value="Unassembled WGS sequence"/>
</dbReference>
<name>A0ABQ3I8N0_9BACT</name>
<sequence>MLEYFQLNSKPSGVVADQIISWQKFTTGEMQYLLWPQYALLAIFMILLIVGSVASTYLNRFSYFVFSGLLIFAFIQLRLEELGVAHPYLTYGLIGGYLLLSYFFHAFKRQSSVLTRTLSMTLFYGTFLALIHWLPNMQYPGVVMLSFGITGPLLWAALFIVFIAGDNLFSLFKLTTQGAPKGKNGLMHFGIVGLIYLGLTGLLFAQKNEDIRFSLYLVEPLTLLLASMVSGYLCFDQKIATINVGGDIIVLKKWLYPLACALTLGLMAYAKINAIDSLQNALEWVIIISHLAFGAAFFIYALINFIPPLLQNIQVWHMFFQGPRTPMLTVRLFSIILVVGGFLYLEYRPYYQAKAGQYAMLACLAEKIDNKLLATQYYRQSVFFDFYNYRSNYALAQLATSALEKEEIPQHYSAIVRGRPNAKARVALGNYYAQNSDLYRSLSSLMYSPEIEQSPEARNNLGMAHYEYQNYDSAYKYFSSTRQNAAMVGEANLSALNYDVAALVDFDTTIQYEYIEDLHLKINRQALANAQNQYFPFDHELHPDTLLSRETLFYLYNAALAQKRPDAQKLIETITYYQSSPKNLAYNTFLQTALSFAYYHAGEVTKAFLSIDEVIASDYGAAAFPYYVKAIWAYDQGQANLTVECINNARKRGYNEQGLLDFMEDLKTVKNYDRAADFSKELKALVNNKAQLTDQEYIDSLIHLAGKNAFDTHSTLQTFDLLENEGAEAEKLYSLMVDNLKVNPNSAEFHEVYIFLCAKNRFRTFAETSFEKLETLVSQEKLETIRKEFERLLERNAPTLNQ</sequence>
<gene>
    <name evidence="2" type="ORF">GCM10011340_22470</name>
</gene>
<reference evidence="3" key="1">
    <citation type="journal article" date="2019" name="Int. J. Syst. Evol. Microbiol.">
        <title>The Global Catalogue of Microorganisms (GCM) 10K type strain sequencing project: providing services to taxonomists for standard genome sequencing and annotation.</title>
        <authorList>
            <consortium name="The Broad Institute Genomics Platform"/>
            <consortium name="The Broad Institute Genome Sequencing Center for Infectious Disease"/>
            <person name="Wu L."/>
            <person name="Ma J."/>
        </authorList>
    </citation>
    <scope>NUCLEOTIDE SEQUENCE [LARGE SCALE GENOMIC DNA]</scope>
    <source>
        <strain evidence="3">CGMCC 1.15111</strain>
    </source>
</reference>
<dbReference type="EMBL" id="BNAG01000003">
    <property type="protein sequence ID" value="GHE66624.1"/>
    <property type="molecule type" value="Genomic_DNA"/>
</dbReference>
<evidence type="ECO:0000256" key="1">
    <source>
        <dbReference type="SAM" id="Phobius"/>
    </source>
</evidence>
<feature type="transmembrane region" description="Helical" evidence="1">
    <location>
        <begin position="185"/>
        <end position="205"/>
    </location>
</feature>
<organism evidence="2 3">
    <name type="scientific">Roseivirga thermotolerans</name>
    <dbReference type="NCBI Taxonomy" id="1758176"/>
    <lineage>
        <taxon>Bacteria</taxon>
        <taxon>Pseudomonadati</taxon>
        <taxon>Bacteroidota</taxon>
        <taxon>Cytophagia</taxon>
        <taxon>Cytophagales</taxon>
        <taxon>Roseivirgaceae</taxon>
        <taxon>Roseivirga</taxon>
    </lineage>
</organism>
<feature type="transmembrane region" description="Helical" evidence="1">
    <location>
        <begin position="141"/>
        <end position="164"/>
    </location>
</feature>